<organism evidence="2 3">
    <name type="scientific">Hibiscus sabdariffa</name>
    <name type="common">roselle</name>
    <dbReference type="NCBI Taxonomy" id="183260"/>
    <lineage>
        <taxon>Eukaryota</taxon>
        <taxon>Viridiplantae</taxon>
        <taxon>Streptophyta</taxon>
        <taxon>Embryophyta</taxon>
        <taxon>Tracheophyta</taxon>
        <taxon>Spermatophyta</taxon>
        <taxon>Magnoliopsida</taxon>
        <taxon>eudicotyledons</taxon>
        <taxon>Gunneridae</taxon>
        <taxon>Pentapetalae</taxon>
        <taxon>rosids</taxon>
        <taxon>malvids</taxon>
        <taxon>Malvales</taxon>
        <taxon>Malvaceae</taxon>
        <taxon>Malvoideae</taxon>
        <taxon>Hibiscus</taxon>
    </lineage>
</organism>
<proteinExistence type="predicted"/>
<keyword evidence="3" id="KW-1185">Reference proteome</keyword>
<reference evidence="2 3" key="1">
    <citation type="journal article" date="2024" name="G3 (Bethesda)">
        <title>Genome assembly of Hibiscus sabdariffa L. provides insights into metabolisms of medicinal natural products.</title>
        <authorList>
            <person name="Kim T."/>
        </authorList>
    </citation>
    <scope>NUCLEOTIDE SEQUENCE [LARGE SCALE GENOMIC DNA]</scope>
    <source>
        <strain evidence="2">TK-2024</strain>
        <tissue evidence="2">Old leaves</tissue>
    </source>
</reference>
<protein>
    <submittedName>
        <fullName evidence="2">Uncharacterized protein</fullName>
    </submittedName>
</protein>
<dbReference type="EMBL" id="JBBPBM010000023">
    <property type="protein sequence ID" value="KAK8545459.1"/>
    <property type="molecule type" value="Genomic_DNA"/>
</dbReference>
<comment type="caution">
    <text evidence="2">The sequence shown here is derived from an EMBL/GenBank/DDBJ whole genome shotgun (WGS) entry which is preliminary data.</text>
</comment>
<evidence type="ECO:0000313" key="3">
    <source>
        <dbReference type="Proteomes" id="UP001472677"/>
    </source>
</evidence>
<sequence length="115" mass="13202">MGREYNTINFEETELRLGLPGGKGNAGDTSKNDGKRGFSETLNLKLNLSTNESEKMKEKTLQRHKWWGGPQSGPSGRTSWPSKKPVPRRRVPLPPPRRRLLRSAWMARLIYARWT</sequence>
<gene>
    <name evidence="2" type="ORF">V6N12_026293</name>
</gene>
<feature type="compositionally biased region" description="Basic and acidic residues" evidence="1">
    <location>
        <begin position="52"/>
        <end position="61"/>
    </location>
</feature>
<feature type="region of interest" description="Disordered" evidence="1">
    <location>
        <begin position="16"/>
        <end position="37"/>
    </location>
</feature>
<feature type="compositionally biased region" description="Basic residues" evidence="1">
    <location>
        <begin position="85"/>
        <end position="96"/>
    </location>
</feature>
<feature type="region of interest" description="Disordered" evidence="1">
    <location>
        <begin position="49"/>
        <end position="96"/>
    </location>
</feature>
<evidence type="ECO:0000313" key="2">
    <source>
        <dbReference type="EMBL" id="KAK8545459.1"/>
    </source>
</evidence>
<dbReference type="Proteomes" id="UP001472677">
    <property type="component" value="Unassembled WGS sequence"/>
</dbReference>
<name>A0ABR2DRD5_9ROSI</name>
<accession>A0ABR2DRD5</accession>
<evidence type="ECO:0000256" key="1">
    <source>
        <dbReference type="SAM" id="MobiDB-lite"/>
    </source>
</evidence>